<dbReference type="Proteomes" id="UP000000437">
    <property type="component" value="Chromosome 19"/>
</dbReference>
<dbReference type="FunFam" id="1.10.565.10:FF:000011">
    <property type="entry name" value="Nuclear receptor subfamily 5, group A, member 2"/>
    <property type="match status" value="1"/>
</dbReference>
<protein>
    <submittedName>
        <fullName evidence="10">Nuclear receptor subfamily 0, group B, member 2b</fullName>
    </submittedName>
</protein>
<dbReference type="CTD" id="797815"/>
<dbReference type="SMART" id="SM00430">
    <property type="entry name" value="HOLI"/>
    <property type="match status" value="1"/>
</dbReference>
<keyword evidence="7" id="KW-0539">Nucleus</keyword>
<accession>A0AB13A8L2</accession>
<keyword evidence="9" id="KW-1185">Reference proteome</keyword>
<evidence type="ECO:0000256" key="3">
    <source>
        <dbReference type="ARBA" id="ARBA00022490"/>
    </source>
</evidence>
<dbReference type="GO" id="GO:0005737">
    <property type="term" value="C:cytoplasm"/>
    <property type="evidence" value="ECO:0007669"/>
    <property type="project" value="UniProtKB-SubCell"/>
</dbReference>
<evidence type="ECO:0000256" key="5">
    <source>
        <dbReference type="ARBA" id="ARBA00023163"/>
    </source>
</evidence>
<dbReference type="PANTHER" id="PTHR24081">
    <property type="entry name" value="NUCLEAR RECEPTOR SUBFAMILY 0 GROUP B"/>
    <property type="match status" value="1"/>
</dbReference>
<feature type="domain" description="NR LBD" evidence="8">
    <location>
        <begin position="7"/>
        <end position="244"/>
    </location>
</feature>
<evidence type="ECO:0000256" key="1">
    <source>
        <dbReference type="ARBA" id="ARBA00004123"/>
    </source>
</evidence>
<dbReference type="RefSeq" id="NP_001373272.1">
    <property type="nucleotide sequence ID" value="NM_001386343.1"/>
</dbReference>
<name>A0AB13A8L2_DANRE</name>
<dbReference type="KEGG" id="dre:797815"/>
<evidence type="ECO:0000256" key="6">
    <source>
        <dbReference type="ARBA" id="ARBA00023170"/>
    </source>
</evidence>
<evidence type="ECO:0000259" key="8">
    <source>
        <dbReference type="PROSITE" id="PS51843"/>
    </source>
</evidence>
<dbReference type="SUPFAM" id="SSF48508">
    <property type="entry name" value="Nuclear receptor ligand-binding domain"/>
    <property type="match status" value="1"/>
</dbReference>
<gene>
    <name evidence="10 11" type="primary">nr0b2b</name>
    <name evidence="10" type="synonym">gb:dq017630</name>
</gene>
<dbReference type="GO" id="GO:0006355">
    <property type="term" value="P:regulation of DNA-templated transcription"/>
    <property type="evidence" value="ECO:0007669"/>
    <property type="project" value="UniProtKB-ARBA"/>
</dbReference>
<reference evidence="10" key="4">
    <citation type="journal article" date="2021" name="Dev. Comp. Immunol.">
        <title>The function of zebrafish gpbar1 in antiviral response and lipid metabolism.</title>
        <authorList>
            <person name="Xiong F."/>
            <person name="Cao L."/>
            <person name="Wu X.M."/>
            <person name="Chang M.X."/>
        </authorList>
    </citation>
    <scope>NUCLEOTIDE SEQUENCE</scope>
    <source>
        <strain evidence="10">Tuebingen</strain>
    </source>
</reference>
<dbReference type="AGR" id="ZFIN:ZDB-GENE-080403-9"/>
<keyword evidence="6 10" id="KW-0675">Receptor</keyword>
<keyword evidence="5" id="KW-0804">Transcription</keyword>
<evidence type="ECO:0000313" key="10">
    <source>
        <dbReference type="RefSeq" id="NP_001373272.1"/>
    </source>
</evidence>
<dbReference type="Gene3D" id="1.10.565.10">
    <property type="entry name" value="Retinoid X Receptor"/>
    <property type="match status" value="1"/>
</dbReference>
<dbReference type="GeneID" id="797815"/>
<reference evidence="10" key="6">
    <citation type="submission" date="2025-08" db="UniProtKB">
        <authorList>
            <consortium name="RefSeq"/>
        </authorList>
    </citation>
    <scope>IDENTIFICATION</scope>
    <source>
        <strain evidence="10">Tuebingen</strain>
    </source>
</reference>
<evidence type="ECO:0000256" key="7">
    <source>
        <dbReference type="ARBA" id="ARBA00023242"/>
    </source>
</evidence>
<reference evidence="10" key="1">
    <citation type="journal article" date="2007" name="PLoS Genet.">
        <title>Unexpected novel relational links uncovered by extensive developmental profiling of nuclear receptor expression.</title>
        <authorList>
            <person name="Bertrand S."/>
            <person name="Thisse B."/>
            <person name="Tavares R."/>
            <person name="Sachs L."/>
            <person name="Chaumot A."/>
            <person name="Bardet P.L."/>
            <person name="Escriva H."/>
            <person name="Duffraisse M."/>
            <person name="Marchand O."/>
            <person name="Safi R."/>
            <person name="Thisse C."/>
            <person name="Laudet V."/>
        </authorList>
    </citation>
    <scope>NUCLEOTIDE SEQUENCE</scope>
    <source>
        <strain evidence="10">Tuebingen</strain>
    </source>
</reference>
<evidence type="ECO:0000313" key="11">
    <source>
        <dbReference type="ZFIN" id="ZDB-GENE-080403-9"/>
    </source>
</evidence>
<comment type="subcellular location">
    <subcellularLocation>
        <location evidence="2">Cytoplasm</location>
    </subcellularLocation>
    <subcellularLocation>
        <location evidence="1">Nucleus</location>
    </subcellularLocation>
</comment>
<dbReference type="Pfam" id="PF00104">
    <property type="entry name" value="Hormone_recep"/>
    <property type="match status" value="1"/>
</dbReference>
<evidence type="ECO:0000256" key="2">
    <source>
        <dbReference type="ARBA" id="ARBA00004496"/>
    </source>
</evidence>
<reference evidence="10" key="3">
    <citation type="journal article" date="2015" name="Gene">
        <title>Genome-wide identification, evolution and expression analysis of nuclear receptor superfamily in Nile tilapia, Oreochromis niloticus.</title>
        <authorList>
            <person name="Cheng Y.Y."/>
            <person name="Tao W.J."/>
            <person name="Chen J.L."/>
            <person name="Sun L.N."/>
            <person name="Zhou L.Y."/>
            <person name="Song Q."/>
            <person name="Wang D.S."/>
        </authorList>
    </citation>
    <scope>NUCLEOTIDE SEQUENCE</scope>
    <source>
        <strain evidence="10">Tuebingen</strain>
    </source>
</reference>
<reference evidence="10" key="5">
    <citation type="journal article" date="2024" name="Front. Pharmacol.">
        <title>Evaluation of the hepatotoxicity of Psoralea corylifolia L. based on a zebrafish model.</title>
        <authorList>
            <person name="Gao S.Y."/>
            <person name="Zhao J.C."/>
            <person name="Xia Q."/>
            <person name="Sun C."/>
            <person name="Aili M."/>
            <person name="Talifu A."/>
            <person name="Huo S.X."/>
            <person name="Zhang Y."/>
            <person name="Li Z.J."/>
        </authorList>
    </citation>
    <scope>NUCLEOTIDE SEQUENCE</scope>
    <source>
        <strain evidence="10">Tuebingen</strain>
    </source>
</reference>
<dbReference type="InterPro" id="IPR033544">
    <property type="entry name" value="NR0B1/2"/>
</dbReference>
<keyword evidence="4" id="KW-0805">Transcription regulation</keyword>
<proteinExistence type="predicted"/>
<dbReference type="InterPro" id="IPR035500">
    <property type="entry name" value="NHR-like_dom_sf"/>
</dbReference>
<dbReference type="PROSITE" id="PS51843">
    <property type="entry name" value="NR_LBD"/>
    <property type="match status" value="1"/>
</dbReference>
<reference evidence="10" key="2">
    <citation type="journal article" date="2012" name="PLoS ONE">
        <title>Transcriptomic characterization of temperature stress responses in larval zebrafish.</title>
        <authorList>
            <person name="Long Y."/>
            <person name="Li L."/>
            <person name="Li Q."/>
            <person name="He X."/>
            <person name="Cui Z."/>
        </authorList>
    </citation>
    <scope>NUCLEOTIDE SEQUENCE</scope>
    <source>
        <strain evidence="10">Tuebingen</strain>
    </source>
</reference>
<organism evidence="9 10">
    <name type="scientific">Danio rerio</name>
    <name type="common">Zebrafish</name>
    <name type="synonym">Brachydanio rerio</name>
    <dbReference type="NCBI Taxonomy" id="7955"/>
    <lineage>
        <taxon>Eukaryota</taxon>
        <taxon>Metazoa</taxon>
        <taxon>Chordata</taxon>
        <taxon>Craniata</taxon>
        <taxon>Vertebrata</taxon>
        <taxon>Euteleostomi</taxon>
        <taxon>Actinopterygii</taxon>
        <taxon>Neopterygii</taxon>
        <taxon>Teleostei</taxon>
        <taxon>Ostariophysi</taxon>
        <taxon>Cypriniformes</taxon>
        <taxon>Danionidae</taxon>
        <taxon>Danioninae</taxon>
        <taxon>Danio</taxon>
    </lineage>
</organism>
<dbReference type="InterPro" id="IPR000536">
    <property type="entry name" value="Nucl_hrmn_rcpt_lig-bd"/>
</dbReference>
<dbReference type="GO" id="GO:0005634">
    <property type="term" value="C:nucleus"/>
    <property type="evidence" value="ECO:0007669"/>
    <property type="project" value="UniProtKB-SubCell"/>
</dbReference>
<dbReference type="PANTHER" id="PTHR24081:SF0">
    <property type="entry name" value="NUCLEAR RECEPTOR SUBFAMILY 0 GROUP B MEMBER 2"/>
    <property type="match status" value="1"/>
</dbReference>
<dbReference type="ZFIN" id="ZDB-GENE-080403-9">
    <property type="gene designation" value="nr0b2b"/>
</dbReference>
<evidence type="ECO:0000313" key="9">
    <source>
        <dbReference type="Proteomes" id="UP000000437"/>
    </source>
</evidence>
<evidence type="ECO:0000256" key="4">
    <source>
        <dbReference type="ARBA" id="ARBA00023015"/>
    </source>
</evidence>
<keyword evidence="3" id="KW-0963">Cytoplasm</keyword>
<sequence length="247" mass="28236">MRKHLHPHGILFNILTRKPEFAYFTSPEPCHCNFECFVSLKNPEITCPAAFQVLTKSIHFMQSSLSHQNLSSSERLCLLQKRWVPLFILGLAQENISFEVMDFPVGSILRNILLSGQQKPDDCPLTLAKVNKLKMFLDKVWSLQLSLKEYACLKGAILFSQVLDSPGLKSSLVIAGLQEEFAHDLHMLILSRQRSEEHWTIMDVLFTACTLQMEARSMVTELFFRPIMGKMDIQELLNEIINNNVGL</sequence>
<dbReference type="AlphaFoldDB" id="A0AB13A8L2"/>